<proteinExistence type="predicted"/>
<reference evidence="2 3" key="1">
    <citation type="submission" date="2018-09" db="EMBL/GenBank/DDBJ databases">
        <title>Genomic investigation of the strawberry pathogen Phytophthora fragariae indicates pathogenicity is determined by transcriptional variation in three key races.</title>
        <authorList>
            <person name="Adams T.M."/>
            <person name="Armitage A.D."/>
            <person name="Sobczyk M.K."/>
            <person name="Bates H.J."/>
            <person name="Dunwell J.M."/>
            <person name="Nellist C.F."/>
            <person name="Harrison R.J."/>
        </authorList>
    </citation>
    <scope>NUCLEOTIDE SEQUENCE [LARGE SCALE GENOMIC DNA]</scope>
    <source>
        <strain evidence="2 3">NOV-77</strain>
    </source>
</reference>
<evidence type="ECO:0000256" key="1">
    <source>
        <dbReference type="SAM" id="SignalP"/>
    </source>
</evidence>
<feature type="signal peptide" evidence="1">
    <location>
        <begin position="1"/>
        <end position="21"/>
    </location>
</feature>
<dbReference type="Proteomes" id="UP000486351">
    <property type="component" value="Unassembled WGS sequence"/>
</dbReference>
<dbReference type="EMBL" id="QXFY01001384">
    <property type="protein sequence ID" value="KAE9319255.1"/>
    <property type="molecule type" value="Genomic_DNA"/>
</dbReference>
<dbReference type="AlphaFoldDB" id="A0A6G0R624"/>
<protein>
    <submittedName>
        <fullName evidence="2">Uncharacterized protein</fullName>
    </submittedName>
</protein>
<accession>A0A6G0R624</accession>
<gene>
    <name evidence="2" type="ORF">PF008_g18319</name>
</gene>
<name>A0A6G0R624_9STRA</name>
<keyword evidence="1" id="KW-0732">Signal</keyword>
<evidence type="ECO:0000313" key="2">
    <source>
        <dbReference type="EMBL" id="KAE9319255.1"/>
    </source>
</evidence>
<feature type="chain" id="PRO_5026030399" evidence="1">
    <location>
        <begin position="22"/>
        <end position="51"/>
    </location>
</feature>
<organism evidence="2 3">
    <name type="scientific">Phytophthora fragariae</name>
    <dbReference type="NCBI Taxonomy" id="53985"/>
    <lineage>
        <taxon>Eukaryota</taxon>
        <taxon>Sar</taxon>
        <taxon>Stramenopiles</taxon>
        <taxon>Oomycota</taxon>
        <taxon>Peronosporomycetes</taxon>
        <taxon>Peronosporales</taxon>
        <taxon>Peronosporaceae</taxon>
        <taxon>Phytophthora</taxon>
    </lineage>
</organism>
<evidence type="ECO:0000313" key="3">
    <source>
        <dbReference type="Proteomes" id="UP000486351"/>
    </source>
</evidence>
<comment type="caution">
    <text evidence="2">The sequence shown here is derived from an EMBL/GenBank/DDBJ whole genome shotgun (WGS) entry which is preliminary data.</text>
</comment>
<sequence length="51" mass="6163">MYFPPALFLWHVMLYPTGCRSSLYCNRFDTRPDKWRFLLQYTPDQNLACDA</sequence>